<comment type="caution">
    <text evidence="8">The sequence shown here is derived from an EMBL/GenBank/DDBJ whole genome shotgun (WGS) entry which is preliminary data.</text>
</comment>
<keyword evidence="2" id="KW-0547">Nucleotide-binding</keyword>
<dbReference type="Pfam" id="PF00005">
    <property type="entry name" value="ABC_tran"/>
    <property type="match status" value="1"/>
</dbReference>
<keyword evidence="6" id="KW-0472">Membrane</keyword>
<dbReference type="AlphaFoldDB" id="A0A5A7MZY7"/>
<dbReference type="PANTHER" id="PTHR43499:SF1">
    <property type="entry name" value="ABC TRANSPORTER I FAMILY MEMBER 1"/>
    <property type="match status" value="1"/>
</dbReference>
<dbReference type="InterPro" id="IPR005895">
    <property type="entry name" value="ABC_transptr_haem_export_CcmA"/>
</dbReference>
<dbReference type="EMBL" id="BKCM01000007">
    <property type="protein sequence ID" value="GER00974.1"/>
    <property type="molecule type" value="Genomic_DNA"/>
</dbReference>
<keyword evidence="9" id="KW-1185">Reference proteome</keyword>
<dbReference type="GO" id="GO:0016887">
    <property type="term" value="F:ATP hydrolysis activity"/>
    <property type="evidence" value="ECO:0007669"/>
    <property type="project" value="InterPro"/>
</dbReference>
<evidence type="ECO:0000313" key="8">
    <source>
        <dbReference type="EMBL" id="GER00974.1"/>
    </source>
</evidence>
<evidence type="ECO:0000313" key="9">
    <source>
        <dbReference type="Proteomes" id="UP000325187"/>
    </source>
</evidence>
<dbReference type="GO" id="GO:0017004">
    <property type="term" value="P:cytochrome complex assembly"/>
    <property type="evidence" value="ECO:0007669"/>
    <property type="project" value="UniProtKB-KW"/>
</dbReference>
<evidence type="ECO:0000256" key="2">
    <source>
        <dbReference type="ARBA" id="ARBA00022741"/>
    </source>
</evidence>
<protein>
    <submittedName>
        <fullName evidence="8">Cytochrome c biogenesis ATP-binding export protein CcmA</fullName>
    </submittedName>
</protein>
<dbReference type="InterPro" id="IPR003439">
    <property type="entry name" value="ABC_transporter-like_ATP-bd"/>
</dbReference>
<keyword evidence="5" id="KW-1278">Translocase</keyword>
<dbReference type="InterPro" id="IPR003593">
    <property type="entry name" value="AAA+_ATPase"/>
</dbReference>
<evidence type="ECO:0000256" key="3">
    <source>
        <dbReference type="ARBA" id="ARBA00022748"/>
    </source>
</evidence>
<dbReference type="GO" id="GO:0005524">
    <property type="term" value="F:ATP binding"/>
    <property type="evidence" value="ECO:0007669"/>
    <property type="project" value="UniProtKB-KW"/>
</dbReference>
<evidence type="ECO:0000256" key="6">
    <source>
        <dbReference type="ARBA" id="ARBA00023136"/>
    </source>
</evidence>
<dbReference type="GO" id="GO:0022857">
    <property type="term" value="F:transmembrane transporter activity"/>
    <property type="evidence" value="ECO:0007669"/>
    <property type="project" value="InterPro"/>
</dbReference>
<dbReference type="NCBIfam" id="TIGR01189">
    <property type="entry name" value="ccmA"/>
    <property type="match status" value="1"/>
</dbReference>
<accession>A0A5A7MZY7</accession>
<dbReference type="InterPro" id="IPR017871">
    <property type="entry name" value="ABC_transporter-like_CS"/>
</dbReference>
<dbReference type="PANTHER" id="PTHR43499">
    <property type="entry name" value="ABC TRANSPORTER I FAMILY MEMBER 1"/>
    <property type="match status" value="1"/>
</dbReference>
<evidence type="ECO:0000256" key="4">
    <source>
        <dbReference type="ARBA" id="ARBA00022840"/>
    </source>
</evidence>
<reference evidence="8 9" key="1">
    <citation type="submission" date="2019-09" db="EMBL/GenBank/DDBJ databases">
        <title>NBRP : Genome information of microbial organism related human and environment.</title>
        <authorList>
            <person name="Hattori M."/>
            <person name="Oshima K."/>
            <person name="Inaba H."/>
            <person name="Suda W."/>
            <person name="Sakamoto M."/>
            <person name="Iino T."/>
            <person name="Kitahara M."/>
            <person name="Oshida Y."/>
            <person name="Iida T."/>
            <person name="Kudo T."/>
            <person name="Itoh T."/>
            <person name="Ohkuma M."/>
        </authorList>
    </citation>
    <scope>NUCLEOTIDE SEQUENCE [LARGE SCALE GENOMIC DNA]</scope>
    <source>
        <strain evidence="8 9">Mie-1</strain>
    </source>
</reference>
<feature type="domain" description="ABC transporter" evidence="7">
    <location>
        <begin position="25"/>
        <end position="240"/>
    </location>
</feature>
<proteinExistence type="predicted"/>
<keyword evidence="4 8" id="KW-0067">ATP-binding</keyword>
<keyword evidence="1" id="KW-0813">Transport</keyword>
<dbReference type="InterPro" id="IPR027417">
    <property type="entry name" value="P-loop_NTPase"/>
</dbReference>
<name>A0A5A7MZY7_9PROT</name>
<dbReference type="NCBIfam" id="NF010061">
    <property type="entry name" value="PRK13538.1"/>
    <property type="match status" value="1"/>
</dbReference>
<evidence type="ECO:0000259" key="7">
    <source>
        <dbReference type="PROSITE" id="PS50893"/>
    </source>
</evidence>
<dbReference type="SUPFAM" id="SSF52540">
    <property type="entry name" value="P-loop containing nucleoside triphosphate hydrolases"/>
    <property type="match status" value="1"/>
</dbReference>
<evidence type="ECO:0000256" key="1">
    <source>
        <dbReference type="ARBA" id="ARBA00022448"/>
    </source>
</evidence>
<dbReference type="Gene3D" id="3.40.50.300">
    <property type="entry name" value="P-loop containing nucleotide triphosphate hydrolases"/>
    <property type="match status" value="1"/>
</dbReference>
<dbReference type="PROSITE" id="PS00211">
    <property type="entry name" value="ABC_TRANSPORTER_1"/>
    <property type="match status" value="1"/>
</dbReference>
<gene>
    <name evidence="8" type="primary">ccmA</name>
    <name evidence="8" type="ORF">JCM17845_15970</name>
</gene>
<sequence>MAYGAAMMLHPTKHPTPSPEARATLNAQALACRRGQRLLFAGLDFSLERGRILILRGPNGSGKTSLLRLLAGLSRPEAGQLFWCGMAVPPSGAGLSEQVHYVGHSSGMKAAFSVTDNLRFWARYLGGAEDRLEASLEALDLEALAHLPVGALSAGQQRRVSLARLLVAPRPLWLLDEPTVALDSDNQHRLTGLIQTHVQNGGMAVIATHTPLGVDGASLDLRDFQPEAQHMAHDPLLAFED</sequence>
<organism evidence="8 9">
    <name type="scientific">Iodidimonas gelatinilytica</name>
    <dbReference type="NCBI Taxonomy" id="1236966"/>
    <lineage>
        <taxon>Bacteria</taxon>
        <taxon>Pseudomonadati</taxon>
        <taxon>Pseudomonadota</taxon>
        <taxon>Alphaproteobacteria</taxon>
        <taxon>Iodidimonadales</taxon>
        <taxon>Iodidimonadaceae</taxon>
        <taxon>Iodidimonas</taxon>
    </lineage>
</organism>
<dbReference type="Proteomes" id="UP000325187">
    <property type="component" value="Unassembled WGS sequence"/>
</dbReference>
<dbReference type="SMART" id="SM00382">
    <property type="entry name" value="AAA"/>
    <property type="match status" value="1"/>
</dbReference>
<keyword evidence="3" id="KW-0201">Cytochrome c-type biogenesis</keyword>
<dbReference type="PROSITE" id="PS50893">
    <property type="entry name" value="ABC_TRANSPORTER_2"/>
    <property type="match status" value="1"/>
</dbReference>
<evidence type="ECO:0000256" key="5">
    <source>
        <dbReference type="ARBA" id="ARBA00022967"/>
    </source>
</evidence>